<organism evidence="2 3">
    <name type="scientific">Chitinophaga jiangningensis</name>
    <dbReference type="NCBI Taxonomy" id="1419482"/>
    <lineage>
        <taxon>Bacteria</taxon>
        <taxon>Pseudomonadati</taxon>
        <taxon>Bacteroidota</taxon>
        <taxon>Chitinophagia</taxon>
        <taxon>Chitinophagales</taxon>
        <taxon>Chitinophagaceae</taxon>
        <taxon>Chitinophaga</taxon>
    </lineage>
</organism>
<reference evidence="2 3" key="1">
    <citation type="submission" date="2016-11" db="EMBL/GenBank/DDBJ databases">
        <authorList>
            <person name="Jaros S."/>
            <person name="Januszkiewicz K."/>
            <person name="Wedrychowicz H."/>
        </authorList>
    </citation>
    <scope>NUCLEOTIDE SEQUENCE [LARGE SCALE GENOMIC DNA]</scope>
    <source>
        <strain evidence="2 3">DSM 27406</strain>
    </source>
</reference>
<dbReference type="EMBL" id="FRBL01000002">
    <property type="protein sequence ID" value="SHL09619.1"/>
    <property type="molecule type" value="Genomic_DNA"/>
</dbReference>
<feature type="chain" id="PRO_5012703296" description="Phosphate-selective porin O and P" evidence="1">
    <location>
        <begin position="19"/>
        <end position="380"/>
    </location>
</feature>
<dbReference type="STRING" id="1419482.SAMN05444266_10228"/>
<protein>
    <recommendedName>
        <fullName evidence="4">Phosphate-selective porin O and P</fullName>
    </recommendedName>
</protein>
<evidence type="ECO:0000256" key="1">
    <source>
        <dbReference type="SAM" id="SignalP"/>
    </source>
</evidence>
<feature type="signal peptide" evidence="1">
    <location>
        <begin position="1"/>
        <end position="18"/>
    </location>
</feature>
<name>A0A1M6XUS1_9BACT</name>
<evidence type="ECO:0008006" key="4">
    <source>
        <dbReference type="Google" id="ProtNLM"/>
    </source>
</evidence>
<evidence type="ECO:0000313" key="3">
    <source>
        <dbReference type="Proteomes" id="UP000184420"/>
    </source>
</evidence>
<dbReference type="AlphaFoldDB" id="A0A1M6XUS1"/>
<proteinExistence type="predicted"/>
<dbReference type="Proteomes" id="UP000184420">
    <property type="component" value="Unassembled WGS sequence"/>
</dbReference>
<accession>A0A1M6XUS1</accession>
<gene>
    <name evidence="2" type="ORF">SAMN05444266_10228</name>
</gene>
<keyword evidence="1" id="KW-0732">Signal</keyword>
<sequence>MKCCVIIGLLCLPSGLFAQDSALNKSTWWLGGYLKDMVWARIENGHKGIAVTNLIHNRINIQWKNGVTWASHLEVRNRFYWGKDVIDVPDFKQSIQNQNEWVNLSTTWITTRSAVVHSDVERMWLEFKRRKWNIRAGRQRINWGITNMWNPNDLFNSYNFLDFDYEERPGSDAIKGQFIISDFSNVEVAVAGTSGGTVMAAKYFTNYRHYDLQWNAGLYQGVITAGFGWAGNIKGAGFKGELQYYGDKNDSLSHFLATLESDYVFKSGWYVSAGILYNEKGIAHPLNVYNGLIFRVTPRNLIPTRWNLVLNARKEFTPIFSGSLTTVYAPGTNLLILFPSLHRNLKPNWDIDLIWQSVFVESTSFQDLNHTLFLRSRWSF</sequence>
<evidence type="ECO:0000313" key="2">
    <source>
        <dbReference type="EMBL" id="SHL09619.1"/>
    </source>
</evidence>
<keyword evidence="3" id="KW-1185">Reference proteome</keyword>